<comment type="subcellular location">
    <subcellularLocation>
        <location evidence="1">Membrane</location>
        <topology evidence="1">Multi-pass membrane protein</topology>
    </subcellularLocation>
</comment>
<feature type="transmembrane region" description="Helical" evidence="7">
    <location>
        <begin position="152"/>
        <end position="177"/>
    </location>
</feature>
<dbReference type="PROSITE" id="PS01348">
    <property type="entry name" value="MRAY_2"/>
    <property type="match status" value="1"/>
</dbReference>
<evidence type="ECO:0000256" key="6">
    <source>
        <dbReference type="PIRSR" id="PIRSR600715-1"/>
    </source>
</evidence>
<evidence type="ECO:0000256" key="2">
    <source>
        <dbReference type="ARBA" id="ARBA00022679"/>
    </source>
</evidence>
<evidence type="ECO:0008006" key="10">
    <source>
        <dbReference type="Google" id="ProtNLM"/>
    </source>
</evidence>
<comment type="cofactor">
    <cofactor evidence="6">
        <name>Mg(2+)</name>
        <dbReference type="ChEBI" id="CHEBI:18420"/>
    </cofactor>
</comment>
<dbReference type="InterPro" id="IPR018480">
    <property type="entry name" value="PNAcMuramoyl-5peptid_Trfase_CS"/>
</dbReference>
<evidence type="ECO:0000256" key="7">
    <source>
        <dbReference type="SAM" id="Phobius"/>
    </source>
</evidence>
<feature type="transmembrane region" description="Helical" evidence="7">
    <location>
        <begin position="189"/>
        <end position="206"/>
    </location>
</feature>
<dbReference type="GO" id="GO:0016780">
    <property type="term" value="F:phosphotransferase activity, for other substituted phosphate groups"/>
    <property type="evidence" value="ECO:0007669"/>
    <property type="project" value="InterPro"/>
</dbReference>
<sequence>MTQLLGLVLLSFVVTSIFMVPFIDLLFYLKRRFEKIQKEKEKKSETPIHDALMKTDEGTPSGGGILLILILVILSLGYSFFSPAVDKISLAILLFTVISFGSLGLADDIKFIITRRKGKFLGLGRRRMLLIQVGLALLVSAMLYFLGGLNNFYISGLGNFVINAWYIPLSAFVVVAFANAYNISDGLDGLSAGLLLICLFAFLALASSILDLTLASFIGIWIGLLFAYLYFNVWPARIFLGDAGAFAFGATLAVVGLLTGKILALAIIGGMFIIIVASSAVQILSKTIFKKKILPVSPIHMYFKYIGWEESKIVSRFWLAGGVFAILGLWIALLSR</sequence>
<keyword evidence="2" id="KW-0808">Transferase</keyword>
<dbReference type="AlphaFoldDB" id="A0A1F5JHD5"/>
<keyword evidence="5 7" id="KW-0472">Membrane</keyword>
<keyword evidence="6" id="KW-0479">Metal-binding</keyword>
<evidence type="ECO:0000256" key="4">
    <source>
        <dbReference type="ARBA" id="ARBA00022989"/>
    </source>
</evidence>
<dbReference type="PANTHER" id="PTHR22926:SF5">
    <property type="entry name" value="PHOSPHO-N-ACETYLMURAMOYL-PENTAPEPTIDE-TRANSFERASE HOMOLOG"/>
    <property type="match status" value="1"/>
</dbReference>
<feature type="transmembrane region" description="Helical" evidence="7">
    <location>
        <begin position="6"/>
        <end position="29"/>
    </location>
</feature>
<feature type="binding site" evidence="6">
    <location>
        <position position="242"/>
    </location>
    <ligand>
        <name>Mg(2+)</name>
        <dbReference type="ChEBI" id="CHEBI:18420"/>
    </ligand>
</feature>
<dbReference type="GO" id="GO:0046872">
    <property type="term" value="F:metal ion binding"/>
    <property type="evidence" value="ECO:0007669"/>
    <property type="project" value="UniProtKB-KW"/>
</dbReference>
<feature type="transmembrane region" description="Helical" evidence="7">
    <location>
        <begin position="87"/>
        <end position="106"/>
    </location>
</feature>
<feature type="transmembrane region" description="Helical" evidence="7">
    <location>
        <begin position="127"/>
        <end position="146"/>
    </location>
</feature>
<name>A0A1F5JHD5_9BACT</name>
<keyword evidence="4 7" id="KW-1133">Transmembrane helix</keyword>
<dbReference type="InterPro" id="IPR000715">
    <property type="entry name" value="Glycosyl_transferase_4"/>
</dbReference>
<feature type="transmembrane region" description="Helical" evidence="7">
    <location>
        <begin position="264"/>
        <end position="284"/>
    </location>
</feature>
<accession>A0A1F5JHD5</accession>
<dbReference type="GO" id="GO:0071555">
    <property type="term" value="P:cell wall organization"/>
    <property type="evidence" value="ECO:0007669"/>
    <property type="project" value="TreeGrafter"/>
</dbReference>
<reference evidence="8 9" key="1">
    <citation type="journal article" date="2016" name="Nat. Commun.">
        <title>Thousands of microbial genomes shed light on interconnected biogeochemical processes in an aquifer system.</title>
        <authorList>
            <person name="Anantharaman K."/>
            <person name="Brown C.T."/>
            <person name="Hug L.A."/>
            <person name="Sharon I."/>
            <person name="Castelle C.J."/>
            <person name="Probst A.J."/>
            <person name="Thomas B.C."/>
            <person name="Singh A."/>
            <person name="Wilkins M.J."/>
            <person name="Karaoz U."/>
            <person name="Brodie E.L."/>
            <person name="Williams K.H."/>
            <person name="Hubbard S.S."/>
            <person name="Banfield J.F."/>
        </authorList>
    </citation>
    <scope>NUCLEOTIDE SEQUENCE [LARGE SCALE GENOMIC DNA]</scope>
</reference>
<feature type="transmembrane region" description="Helical" evidence="7">
    <location>
        <begin position="63"/>
        <end position="81"/>
    </location>
</feature>
<dbReference type="GO" id="GO:0005886">
    <property type="term" value="C:plasma membrane"/>
    <property type="evidence" value="ECO:0007669"/>
    <property type="project" value="TreeGrafter"/>
</dbReference>
<feature type="transmembrane region" description="Helical" evidence="7">
    <location>
        <begin position="212"/>
        <end position="231"/>
    </location>
</feature>
<dbReference type="EMBL" id="MFCP01000027">
    <property type="protein sequence ID" value="OGE27900.1"/>
    <property type="molecule type" value="Genomic_DNA"/>
</dbReference>
<evidence type="ECO:0000313" key="8">
    <source>
        <dbReference type="EMBL" id="OGE27900.1"/>
    </source>
</evidence>
<evidence type="ECO:0000256" key="3">
    <source>
        <dbReference type="ARBA" id="ARBA00022692"/>
    </source>
</evidence>
<evidence type="ECO:0000256" key="5">
    <source>
        <dbReference type="ARBA" id="ARBA00023136"/>
    </source>
</evidence>
<feature type="transmembrane region" description="Helical" evidence="7">
    <location>
        <begin position="238"/>
        <end position="258"/>
    </location>
</feature>
<evidence type="ECO:0000256" key="1">
    <source>
        <dbReference type="ARBA" id="ARBA00004141"/>
    </source>
</evidence>
<organism evidence="8 9">
    <name type="scientific">Candidatus Daviesbacteria bacterium RIFCSPHIGHO2_01_FULL_40_11</name>
    <dbReference type="NCBI Taxonomy" id="1797762"/>
    <lineage>
        <taxon>Bacteria</taxon>
        <taxon>Candidatus Daviesiibacteriota</taxon>
    </lineage>
</organism>
<dbReference type="Pfam" id="PF00953">
    <property type="entry name" value="Glycos_transf_4"/>
    <property type="match status" value="1"/>
</dbReference>
<feature type="binding site" evidence="6">
    <location>
        <position position="182"/>
    </location>
    <ligand>
        <name>Mg(2+)</name>
        <dbReference type="ChEBI" id="CHEBI:18420"/>
    </ligand>
</feature>
<comment type="caution">
    <text evidence="8">The sequence shown here is derived from an EMBL/GenBank/DDBJ whole genome shotgun (WGS) entry which is preliminary data.</text>
</comment>
<dbReference type="GO" id="GO:0044038">
    <property type="term" value="P:cell wall macromolecule biosynthetic process"/>
    <property type="evidence" value="ECO:0007669"/>
    <property type="project" value="TreeGrafter"/>
</dbReference>
<evidence type="ECO:0000313" key="9">
    <source>
        <dbReference type="Proteomes" id="UP000177555"/>
    </source>
</evidence>
<gene>
    <name evidence="8" type="ORF">A2867_02425</name>
</gene>
<protein>
    <recommendedName>
        <fullName evidence="10">Phospho-N-acetylmuramoyl-pentapeptide-transferase</fullName>
    </recommendedName>
</protein>
<dbReference type="PANTHER" id="PTHR22926">
    <property type="entry name" value="PHOSPHO-N-ACETYLMURAMOYL-PENTAPEPTIDE-TRANSFERASE"/>
    <property type="match status" value="1"/>
</dbReference>
<keyword evidence="6" id="KW-0460">Magnesium</keyword>
<proteinExistence type="predicted"/>
<keyword evidence="3 7" id="KW-0812">Transmembrane</keyword>
<dbReference type="Proteomes" id="UP000177555">
    <property type="component" value="Unassembled WGS sequence"/>
</dbReference>
<feature type="transmembrane region" description="Helical" evidence="7">
    <location>
        <begin position="313"/>
        <end position="333"/>
    </location>
</feature>